<gene>
    <name evidence="2" type="ORF">SAMN04488109_4164</name>
</gene>
<dbReference type="Proteomes" id="UP000184212">
    <property type="component" value="Unassembled WGS sequence"/>
</dbReference>
<evidence type="ECO:0000313" key="3">
    <source>
        <dbReference type="Proteomes" id="UP000184212"/>
    </source>
</evidence>
<reference evidence="2 3" key="1">
    <citation type="submission" date="2016-11" db="EMBL/GenBank/DDBJ databases">
        <authorList>
            <person name="Jaros S."/>
            <person name="Januszkiewicz K."/>
            <person name="Wedrychowicz H."/>
        </authorList>
    </citation>
    <scope>NUCLEOTIDE SEQUENCE [LARGE SCALE GENOMIC DNA]</scope>
    <source>
        <strain evidence="2 3">DSM 24574</strain>
    </source>
</reference>
<dbReference type="Gene3D" id="3.10.180.10">
    <property type="entry name" value="2,3-Dihydroxybiphenyl 1,2-Dioxygenase, domain 1"/>
    <property type="match status" value="1"/>
</dbReference>
<name>A0A1M5TMI8_9BACT</name>
<accession>A0A1M5TMI8</accession>
<feature type="domain" description="VOC" evidence="1">
    <location>
        <begin position="5"/>
        <end position="128"/>
    </location>
</feature>
<dbReference type="InterPro" id="IPR037523">
    <property type="entry name" value="VOC_core"/>
</dbReference>
<keyword evidence="3" id="KW-1185">Reference proteome</keyword>
<proteinExistence type="predicted"/>
<evidence type="ECO:0000313" key="2">
    <source>
        <dbReference type="EMBL" id="SHH51870.1"/>
    </source>
</evidence>
<dbReference type="STRING" id="947013.SAMN04488109_4164"/>
<dbReference type="PANTHER" id="PTHR34109:SF1">
    <property type="entry name" value="VOC DOMAIN-CONTAINING PROTEIN"/>
    <property type="match status" value="1"/>
</dbReference>
<dbReference type="PROSITE" id="PS51819">
    <property type="entry name" value="VOC"/>
    <property type="match status" value="1"/>
</dbReference>
<dbReference type="EMBL" id="FQWQ01000003">
    <property type="protein sequence ID" value="SHH51870.1"/>
    <property type="molecule type" value="Genomic_DNA"/>
</dbReference>
<sequence>MSTPRISFLPTLSVRNCLGAIEFYKHAFNGVELMRNVSPDGEAVAEIAIGDCHFIVADEAPTYGNYSPETLGGTTIRMGLQVEDPDAVARQAIHAGAREVYPVADQSYGYRLGRVVDPFGHHWEIFKPLK</sequence>
<dbReference type="RefSeq" id="WP_073137848.1">
    <property type="nucleotide sequence ID" value="NZ_FQWQ01000003.1"/>
</dbReference>
<dbReference type="AlphaFoldDB" id="A0A1M5TMI8"/>
<organism evidence="2 3">
    <name type="scientific">Chryseolinea serpens</name>
    <dbReference type="NCBI Taxonomy" id="947013"/>
    <lineage>
        <taxon>Bacteria</taxon>
        <taxon>Pseudomonadati</taxon>
        <taxon>Bacteroidota</taxon>
        <taxon>Cytophagia</taxon>
        <taxon>Cytophagales</taxon>
        <taxon>Fulvivirgaceae</taxon>
        <taxon>Chryseolinea</taxon>
    </lineage>
</organism>
<dbReference type="Pfam" id="PF00903">
    <property type="entry name" value="Glyoxalase"/>
    <property type="match status" value="1"/>
</dbReference>
<protein>
    <submittedName>
        <fullName evidence="2">Uncharacterized conserved protein PhnB, glyoxalase superfamily</fullName>
    </submittedName>
</protein>
<dbReference type="SUPFAM" id="SSF54593">
    <property type="entry name" value="Glyoxalase/Bleomycin resistance protein/Dihydroxybiphenyl dioxygenase"/>
    <property type="match status" value="1"/>
</dbReference>
<dbReference type="CDD" id="cd07246">
    <property type="entry name" value="VOC_like"/>
    <property type="match status" value="1"/>
</dbReference>
<evidence type="ECO:0000259" key="1">
    <source>
        <dbReference type="PROSITE" id="PS51819"/>
    </source>
</evidence>
<dbReference type="InterPro" id="IPR029068">
    <property type="entry name" value="Glyas_Bleomycin-R_OHBP_Dase"/>
</dbReference>
<dbReference type="OrthoDB" id="9795306at2"/>
<dbReference type="PANTHER" id="PTHR34109">
    <property type="entry name" value="BNAUNNG04460D PROTEIN-RELATED"/>
    <property type="match status" value="1"/>
</dbReference>
<dbReference type="InterPro" id="IPR004360">
    <property type="entry name" value="Glyas_Fos-R_dOase_dom"/>
</dbReference>